<dbReference type="Pfam" id="PF13672">
    <property type="entry name" value="PP2C_2"/>
    <property type="match status" value="1"/>
</dbReference>
<dbReference type="PROSITE" id="PS51746">
    <property type="entry name" value="PPM_2"/>
    <property type="match status" value="1"/>
</dbReference>
<dbReference type="SMART" id="SM00331">
    <property type="entry name" value="PP2C_SIG"/>
    <property type="match status" value="1"/>
</dbReference>
<name>A0ABY0FFD9_9NEIS</name>
<dbReference type="CDD" id="cd00143">
    <property type="entry name" value="PP2Cc"/>
    <property type="match status" value="1"/>
</dbReference>
<dbReference type="InterPro" id="IPR015655">
    <property type="entry name" value="PP2C"/>
</dbReference>
<dbReference type="SUPFAM" id="SSF81606">
    <property type="entry name" value="PP2C-like"/>
    <property type="match status" value="1"/>
</dbReference>
<dbReference type="RefSeq" id="WP_129211309.1">
    <property type="nucleotide sequence ID" value="NZ_REGR01000002.1"/>
</dbReference>
<accession>A0ABY0FFD9</accession>
<dbReference type="PANTHER" id="PTHR13832">
    <property type="entry name" value="PROTEIN PHOSPHATASE 2C"/>
    <property type="match status" value="1"/>
</dbReference>
<feature type="domain" description="PPM-type phosphatase" evidence="1">
    <location>
        <begin position="2"/>
        <end position="243"/>
    </location>
</feature>
<evidence type="ECO:0000313" key="2">
    <source>
        <dbReference type="EMBL" id="RXZ44829.1"/>
    </source>
</evidence>
<organism evidence="2 3">
    <name type="scientific">Crenobacter cavernae</name>
    <dbReference type="NCBI Taxonomy" id="2290923"/>
    <lineage>
        <taxon>Bacteria</taxon>
        <taxon>Pseudomonadati</taxon>
        <taxon>Pseudomonadota</taxon>
        <taxon>Betaproteobacteria</taxon>
        <taxon>Neisseriales</taxon>
        <taxon>Neisseriaceae</taxon>
        <taxon>Crenobacter</taxon>
    </lineage>
</organism>
<dbReference type="EMBL" id="REGR01000002">
    <property type="protein sequence ID" value="RXZ44829.1"/>
    <property type="molecule type" value="Genomic_DNA"/>
</dbReference>
<comment type="caution">
    <text evidence="2">The sequence shown here is derived from an EMBL/GenBank/DDBJ whole genome shotgun (WGS) entry which is preliminary data.</text>
</comment>
<protein>
    <submittedName>
        <fullName evidence="2">Serine/threonine-protein phosphatase</fullName>
    </submittedName>
</protein>
<sequence length="295" mass="32298">MKLAFFQDSRTGGRAYNQDRCAFAYSEEAALLVVADGMGGHLRGEVAAQIAIDVLIECFHQQAQPNIAYPNRFLVNAVSAAHQAILDYTIDHHLPEVPSTTVVVALIQQGMLYWCHVGDSRLYLIDQDSVRLRSRDHSQVQRMIDQGLLTEETARVHPDRNKIYNCLGASPEPDIDIGERQALVPGQTVLLCSDGLWGYIHDAEWAKVFAGRTVSQVMPALMNVAERRGGVSGDNLTAIAITLLPDTVELAERADLIDTARAESRHGKAAPCERNVAIAHREILASQLPPALSAS</sequence>
<proteinExistence type="predicted"/>
<evidence type="ECO:0000259" key="1">
    <source>
        <dbReference type="PROSITE" id="PS51746"/>
    </source>
</evidence>
<dbReference type="SMART" id="SM00332">
    <property type="entry name" value="PP2Cc"/>
    <property type="match status" value="1"/>
</dbReference>
<dbReference type="PANTHER" id="PTHR13832:SF827">
    <property type="entry name" value="PROTEIN PHOSPHATASE 1L"/>
    <property type="match status" value="1"/>
</dbReference>
<dbReference type="InterPro" id="IPR001932">
    <property type="entry name" value="PPM-type_phosphatase-like_dom"/>
</dbReference>
<keyword evidence="3" id="KW-1185">Reference proteome</keyword>
<dbReference type="Gene3D" id="3.60.40.10">
    <property type="entry name" value="PPM-type phosphatase domain"/>
    <property type="match status" value="1"/>
</dbReference>
<reference evidence="2 3" key="1">
    <citation type="submission" date="2018-10" db="EMBL/GenBank/DDBJ databases">
        <title>Draft genome of Fastidiocella sp. strain 375T, a bacterium isolated from a karstic cave dripping water.</title>
        <authorList>
            <person name="Coelho C."/>
            <person name="Verissimo A."/>
            <person name="Tiago I."/>
        </authorList>
    </citation>
    <scope>NUCLEOTIDE SEQUENCE [LARGE SCALE GENOMIC DNA]</scope>
    <source>
        <strain evidence="2 3">CAVE-375</strain>
    </source>
</reference>
<dbReference type="Proteomes" id="UP000290682">
    <property type="component" value="Unassembled WGS sequence"/>
</dbReference>
<dbReference type="InterPro" id="IPR036457">
    <property type="entry name" value="PPM-type-like_dom_sf"/>
</dbReference>
<gene>
    <name evidence="2" type="ORF">EBB06_02715</name>
</gene>
<evidence type="ECO:0000313" key="3">
    <source>
        <dbReference type="Proteomes" id="UP000290682"/>
    </source>
</evidence>